<organism evidence="1 2">
    <name type="scientific">Actinoallomurus oryzae</name>
    <dbReference type="NCBI Taxonomy" id="502180"/>
    <lineage>
        <taxon>Bacteria</taxon>
        <taxon>Bacillati</taxon>
        <taxon>Actinomycetota</taxon>
        <taxon>Actinomycetes</taxon>
        <taxon>Streptosporangiales</taxon>
        <taxon>Thermomonosporaceae</taxon>
        <taxon>Actinoallomurus</taxon>
    </lineage>
</organism>
<gene>
    <name evidence="1" type="ORF">GCM10023191_078470</name>
</gene>
<proteinExistence type="predicted"/>
<sequence length="100" mass="10737">MQLQVGREDVLVTRSVAFGLLRTAVTGVPPSRWVLGTGDERAAPHEIANIANIATNRTIQLPLIGGEHDVMRLVADLSDRPPVLTHAGFVADTGCGAWIW</sequence>
<evidence type="ECO:0000313" key="2">
    <source>
        <dbReference type="Proteomes" id="UP001500503"/>
    </source>
</evidence>
<dbReference type="RefSeq" id="WP_345472692.1">
    <property type="nucleotide sequence ID" value="NZ_BAABHF010000046.1"/>
</dbReference>
<evidence type="ECO:0000313" key="1">
    <source>
        <dbReference type="EMBL" id="GAA4512562.1"/>
    </source>
</evidence>
<reference evidence="2" key="1">
    <citation type="journal article" date="2019" name="Int. J. Syst. Evol. Microbiol.">
        <title>The Global Catalogue of Microorganisms (GCM) 10K type strain sequencing project: providing services to taxonomists for standard genome sequencing and annotation.</title>
        <authorList>
            <consortium name="The Broad Institute Genomics Platform"/>
            <consortium name="The Broad Institute Genome Sequencing Center for Infectious Disease"/>
            <person name="Wu L."/>
            <person name="Ma J."/>
        </authorList>
    </citation>
    <scope>NUCLEOTIDE SEQUENCE [LARGE SCALE GENOMIC DNA]</scope>
    <source>
        <strain evidence="2">JCM 17933</strain>
    </source>
</reference>
<comment type="caution">
    <text evidence="1">The sequence shown here is derived from an EMBL/GenBank/DDBJ whole genome shotgun (WGS) entry which is preliminary data.</text>
</comment>
<name>A0ABP8QXG9_9ACTN</name>
<dbReference type="EMBL" id="BAABHF010000046">
    <property type="protein sequence ID" value="GAA4512562.1"/>
    <property type="molecule type" value="Genomic_DNA"/>
</dbReference>
<accession>A0ABP8QXG9</accession>
<protein>
    <submittedName>
        <fullName evidence="1">Uncharacterized protein</fullName>
    </submittedName>
</protein>
<keyword evidence="2" id="KW-1185">Reference proteome</keyword>
<dbReference type="Proteomes" id="UP001500503">
    <property type="component" value="Unassembled WGS sequence"/>
</dbReference>